<feature type="domain" description="Phosphoesterase HXTX" evidence="3">
    <location>
        <begin position="14"/>
        <end position="87"/>
    </location>
</feature>
<comment type="function">
    <text evidence="2">Hydrolyzes RNA 2',3'-cyclic phosphodiester to an RNA 2'-phosphomonoester.</text>
</comment>
<comment type="similarity">
    <text evidence="2">Belongs to the 2H phosphoesterase superfamily. ThpR family.</text>
</comment>
<dbReference type="RefSeq" id="WP_110270966.1">
    <property type="nucleotide sequence ID" value="NZ_CP029289.2"/>
</dbReference>
<dbReference type="NCBIfam" id="TIGR02258">
    <property type="entry name" value="2_5_ligase"/>
    <property type="match status" value="1"/>
</dbReference>
<dbReference type="SUPFAM" id="SSF55144">
    <property type="entry name" value="LigT-like"/>
    <property type="match status" value="1"/>
</dbReference>
<evidence type="ECO:0000256" key="1">
    <source>
        <dbReference type="ARBA" id="ARBA00022801"/>
    </source>
</evidence>
<proteinExistence type="inferred from homology"/>
<dbReference type="InterPro" id="IPR009097">
    <property type="entry name" value="Cyclic_Pdiesterase"/>
</dbReference>
<sequence length="183" mass="20651">MRLFIAVEIKQIPTILSLINSIKQTNADVKLVDPENIHLTLAFLGEVEDLKLSRIEDSMNSVKFSKFNIVLRGTGAFPSISRPRVVWIGIEKGFNNMKDIRAQLVSNLKLNGIKPEDDKEFVPHITIGRVKGPRNLSELSSFIIKNANELYGEMEVNEIKLFKSTLTPKGPIYEVLYAIRANN</sequence>
<feature type="short sequence motif" description="HXTX 1" evidence="2">
    <location>
        <begin position="38"/>
        <end position="41"/>
    </location>
</feature>
<dbReference type="GeneID" id="36832733"/>
<protein>
    <recommendedName>
        <fullName evidence="2">RNA 2',3'-cyclic phosphodiesterase</fullName>
        <shortName evidence="2">RNA 2',3'-CPDase</shortName>
        <ecNumber evidence="2">3.1.4.58</ecNumber>
    </recommendedName>
</protein>
<dbReference type="InterPro" id="IPR014051">
    <property type="entry name" value="Phosphoesterase_HXTX"/>
</dbReference>
<dbReference type="InterPro" id="IPR004175">
    <property type="entry name" value="RNA_CPDase"/>
</dbReference>
<feature type="active site" description="Proton donor" evidence="2">
    <location>
        <position position="38"/>
    </location>
</feature>
<dbReference type="Pfam" id="PF02834">
    <property type="entry name" value="LigT_PEase"/>
    <property type="match status" value="2"/>
</dbReference>
<dbReference type="GO" id="GO:0004113">
    <property type="term" value="F:2',3'-cyclic-nucleotide 3'-phosphodiesterase activity"/>
    <property type="evidence" value="ECO:0007669"/>
    <property type="project" value="InterPro"/>
</dbReference>
<dbReference type="GO" id="GO:0008664">
    <property type="term" value="F:RNA 2',3'-cyclic 3'-phosphodiesterase activity"/>
    <property type="evidence" value="ECO:0007669"/>
    <property type="project" value="UniProtKB-EC"/>
</dbReference>
<accession>A0A2U9IGJ9</accession>
<evidence type="ECO:0000256" key="2">
    <source>
        <dbReference type="HAMAP-Rule" id="MF_01940"/>
    </source>
</evidence>
<dbReference type="PANTHER" id="PTHR35561">
    <property type="entry name" value="RNA 2',3'-CYCLIC PHOSPHODIESTERASE"/>
    <property type="match status" value="1"/>
</dbReference>
<keyword evidence="1 2" id="KW-0378">Hydrolase</keyword>
<comment type="catalytic activity">
    <reaction evidence="2">
        <text>a 3'-end 2',3'-cyclophospho-ribonucleotide-RNA + H2O = a 3'-end 2'-phospho-ribonucleotide-RNA + H(+)</text>
        <dbReference type="Rhea" id="RHEA:11828"/>
        <dbReference type="Rhea" id="RHEA-COMP:10464"/>
        <dbReference type="Rhea" id="RHEA-COMP:17353"/>
        <dbReference type="ChEBI" id="CHEBI:15377"/>
        <dbReference type="ChEBI" id="CHEBI:15378"/>
        <dbReference type="ChEBI" id="CHEBI:83064"/>
        <dbReference type="ChEBI" id="CHEBI:173113"/>
        <dbReference type="EC" id="3.1.4.58"/>
    </reaction>
</comment>
<feature type="active site" description="Proton acceptor" evidence="2">
    <location>
        <position position="124"/>
    </location>
</feature>
<dbReference type="EMBL" id="CP029289">
    <property type="protein sequence ID" value="AWR95085.1"/>
    <property type="molecule type" value="Genomic_DNA"/>
</dbReference>
<name>A0A2U9IGJ9_9CREN</name>
<dbReference type="EC" id="3.1.4.58" evidence="2"/>
<dbReference type="OrthoDB" id="44091at2157"/>
<dbReference type="PANTHER" id="PTHR35561:SF1">
    <property type="entry name" value="RNA 2',3'-CYCLIC PHOSPHODIESTERASE"/>
    <property type="match status" value="1"/>
</dbReference>
<dbReference type="AlphaFoldDB" id="A0A2U9IGJ9"/>
<evidence type="ECO:0000259" key="3">
    <source>
        <dbReference type="Pfam" id="PF02834"/>
    </source>
</evidence>
<dbReference type="Gene3D" id="3.90.1140.10">
    <property type="entry name" value="Cyclic phosphodiesterase"/>
    <property type="match status" value="1"/>
</dbReference>
<organism evidence="4 5">
    <name type="scientific">Acidianus brierleyi</name>
    <dbReference type="NCBI Taxonomy" id="41673"/>
    <lineage>
        <taxon>Archaea</taxon>
        <taxon>Thermoproteota</taxon>
        <taxon>Thermoprotei</taxon>
        <taxon>Sulfolobales</taxon>
        <taxon>Sulfolobaceae</taxon>
        <taxon>Acidianus</taxon>
    </lineage>
</organism>
<dbReference type="HAMAP" id="MF_01940">
    <property type="entry name" value="RNA_CPDase"/>
    <property type="match status" value="1"/>
</dbReference>
<feature type="short sequence motif" description="HXTX 2" evidence="2">
    <location>
        <begin position="124"/>
        <end position="127"/>
    </location>
</feature>
<dbReference type="KEGG" id="abri:DFR85_11215"/>
<feature type="domain" description="Phosphoesterase HXTX" evidence="3">
    <location>
        <begin position="96"/>
        <end position="173"/>
    </location>
</feature>
<evidence type="ECO:0000313" key="5">
    <source>
        <dbReference type="Proteomes" id="UP000248044"/>
    </source>
</evidence>
<gene>
    <name evidence="4" type="primary">thpR</name>
    <name evidence="4" type="ORF">DFR85_11215</name>
</gene>
<keyword evidence="5" id="KW-1185">Reference proteome</keyword>
<evidence type="ECO:0000313" key="4">
    <source>
        <dbReference type="EMBL" id="AWR95085.1"/>
    </source>
</evidence>
<reference evidence="4 5" key="1">
    <citation type="submission" date="2018-05" db="EMBL/GenBank/DDBJ databases">
        <title>Complete Genome Sequences of Extremely Thermoacidophilic, Metal-Mobilizing Type-Strain Members of the Archaeal Family Sulfolobaceae: Acidianus brierleyi DSM-1651T, Acidianus sulfidivorans DSM-18786T, Metallosphaera hakonensis DSM-7519T, and Metallosphaera prunae DSM-10039T.</title>
        <authorList>
            <person name="Counts J.A."/>
            <person name="Kelly R.M."/>
        </authorList>
    </citation>
    <scope>NUCLEOTIDE SEQUENCE [LARGE SCALE GENOMIC DNA]</scope>
    <source>
        <strain evidence="4 5">DSM 1651</strain>
    </source>
</reference>
<dbReference type="Proteomes" id="UP000248044">
    <property type="component" value="Chromosome"/>
</dbReference>